<evidence type="ECO:0000313" key="2">
    <source>
        <dbReference type="Proteomes" id="UP000092445"/>
    </source>
</evidence>
<reference evidence="2" key="1">
    <citation type="submission" date="2014-03" db="EMBL/GenBank/DDBJ databases">
        <authorList>
            <person name="Aksoy S."/>
            <person name="Warren W."/>
            <person name="Wilson R.K."/>
        </authorList>
    </citation>
    <scope>NUCLEOTIDE SEQUENCE [LARGE SCALE GENOMIC DNA]</scope>
    <source>
        <strain evidence="2">IAEA</strain>
    </source>
</reference>
<dbReference type="AlphaFoldDB" id="A0A1A9Z4X2"/>
<dbReference type="Proteomes" id="UP000092445">
    <property type="component" value="Unassembled WGS sequence"/>
</dbReference>
<keyword evidence="2" id="KW-1185">Reference proteome</keyword>
<sequence length="164" mass="18780">MSPSRGESSPYQRADVAANSYKSSAQITTILSAMWQQANLQNKKERNLMSGLDVRLVSLNKRISLFITFSGFSQYLAVIREHRLASNTNCLLNCKDYVLSCAFNFKDFEDELMVKTSLFSRYCRLFSSNIAGNCNANRKFEEIVSCRMPFLVIFNKIILMLNKK</sequence>
<dbReference type="VEuPathDB" id="VectorBase:GPAI004018"/>
<name>A0A1A9Z4X2_GLOPL</name>
<organism evidence="1 2">
    <name type="scientific">Glossina pallidipes</name>
    <name type="common">Tsetse fly</name>
    <dbReference type="NCBI Taxonomy" id="7398"/>
    <lineage>
        <taxon>Eukaryota</taxon>
        <taxon>Metazoa</taxon>
        <taxon>Ecdysozoa</taxon>
        <taxon>Arthropoda</taxon>
        <taxon>Hexapoda</taxon>
        <taxon>Insecta</taxon>
        <taxon>Pterygota</taxon>
        <taxon>Neoptera</taxon>
        <taxon>Endopterygota</taxon>
        <taxon>Diptera</taxon>
        <taxon>Brachycera</taxon>
        <taxon>Muscomorpha</taxon>
        <taxon>Hippoboscoidea</taxon>
        <taxon>Glossinidae</taxon>
        <taxon>Glossina</taxon>
    </lineage>
</organism>
<evidence type="ECO:0000313" key="1">
    <source>
        <dbReference type="EnsemblMetazoa" id="GPAI004018-PA"/>
    </source>
</evidence>
<proteinExistence type="predicted"/>
<accession>A0A1A9Z4X2</accession>
<dbReference type="EnsemblMetazoa" id="GPAI004018-RA">
    <property type="protein sequence ID" value="GPAI004018-PA"/>
    <property type="gene ID" value="GPAI004018"/>
</dbReference>
<protein>
    <submittedName>
        <fullName evidence="1">Uncharacterized protein</fullName>
    </submittedName>
</protein>
<reference evidence="1" key="2">
    <citation type="submission" date="2020-05" db="UniProtKB">
        <authorList>
            <consortium name="EnsemblMetazoa"/>
        </authorList>
    </citation>
    <scope>IDENTIFICATION</scope>
    <source>
        <strain evidence="1">IAEA</strain>
    </source>
</reference>